<feature type="compositionally biased region" description="Basic and acidic residues" evidence="1">
    <location>
        <begin position="122"/>
        <end position="136"/>
    </location>
</feature>
<feature type="compositionally biased region" description="Basic and acidic residues" evidence="1">
    <location>
        <begin position="36"/>
        <end position="49"/>
    </location>
</feature>
<dbReference type="Proteomes" id="UP001066276">
    <property type="component" value="Chromosome 2_2"/>
</dbReference>
<organism evidence="2 3">
    <name type="scientific">Pleurodeles waltl</name>
    <name type="common">Iberian ribbed newt</name>
    <dbReference type="NCBI Taxonomy" id="8319"/>
    <lineage>
        <taxon>Eukaryota</taxon>
        <taxon>Metazoa</taxon>
        <taxon>Chordata</taxon>
        <taxon>Craniata</taxon>
        <taxon>Vertebrata</taxon>
        <taxon>Euteleostomi</taxon>
        <taxon>Amphibia</taxon>
        <taxon>Batrachia</taxon>
        <taxon>Caudata</taxon>
        <taxon>Salamandroidea</taxon>
        <taxon>Salamandridae</taxon>
        <taxon>Pleurodelinae</taxon>
        <taxon>Pleurodeles</taxon>
    </lineage>
</organism>
<protein>
    <submittedName>
        <fullName evidence="2">Uncharacterized protein</fullName>
    </submittedName>
</protein>
<accession>A0AAV7UQP8</accession>
<feature type="region of interest" description="Disordered" evidence="1">
    <location>
        <begin position="32"/>
        <end position="136"/>
    </location>
</feature>
<sequence length="136" mass="14561">MTHPGHKPASTFTHRACGPICTTNLALWDFTAQGSRGEEQELSSHRSSEEWGDTPPSSAVCGSPEVRPAPTRPQRGSHRPGTAHDSVPSPRRQGGTSVVFRRTLQFPGLGEPRQASPAADLQGKRSDLGSHPAEPH</sequence>
<proteinExistence type="predicted"/>
<dbReference type="EMBL" id="JANPWB010000004">
    <property type="protein sequence ID" value="KAJ1191373.1"/>
    <property type="molecule type" value="Genomic_DNA"/>
</dbReference>
<reference evidence="2" key="1">
    <citation type="journal article" date="2022" name="bioRxiv">
        <title>Sequencing and chromosome-scale assembly of the giantPleurodeles waltlgenome.</title>
        <authorList>
            <person name="Brown T."/>
            <person name="Elewa A."/>
            <person name="Iarovenko S."/>
            <person name="Subramanian E."/>
            <person name="Araus A.J."/>
            <person name="Petzold A."/>
            <person name="Susuki M."/>
            <person name="Suzuki K.-i.T."/>
            <person name="Hayashi T."/>
            <person name="Toyoda A."/>
            <person name="Oliveira C."/>
            <person name="Osipova E."/>
            <person name="Leigh N.D."/>
            <person name="Simon A."/>
            <person name="Yun M.H."/>
        </authorList>
    </citation>
    <scope>NUCLEOTIDE SEQUENCE</scope>
    <source>
        <strain evidence="2">20211129_DDA</strain>
        <tissue evidence="2">Liver</tissue>
    </source>
</reference>
<dbReference type="AlphaFoldDB" id="A0AAV7UQP8"/>
<name>A0AAV7UQP8_PLEWA</name>
<evidence type="ECO:0000313" key="2">
    <source>
        <dbReference type="EMBL" id="KAJ1191373.1"/>
    </source>
</evidence>
<evidence type="ECO:0000313" key="3">
    <source>
        <dbReference type="Proteomes" id="UP001066276"/>
    </source>
</evidence>
<comment type="caution">
    <text evidence="2">The sequence shown here is derived from an EMBL/GenBank/DDBJ whole genome shotgun (WGS) entry which is preliminary data.</text>
</comment>
<evidence type="ECO:0000256" key="1">
    <source>
        <dbReference type="SAM" id="MobiDB-lite"/>
    </source>
</evidence>
<keyword evidence="3" id="KW-1185">Reference proteome</keyword>
<gene>
    <name evidence="2" type="ORF">NDU88_000689</name>
</gene>